<comment type="caution">
    <text evidence="2">The sequence shown here is derived from an EMBL/GenBank/DDBJ whole genome shotgun (WGS) entry which is preliminary data.</text>
</comment>
<evidence type="ECO:0000313" key="3">
    <source>
        <dbReference type="Proteomes" id="UP000308444"/>
    </source>
</evidence>
<proteinExistence type="predicted"/>
<reference evidence="2 3" key="1">
    <citation type="journal article" date="2019" name="Environ. Microbiol.">
        <title>An active ?-lactamase is a part of an orchestrated cell wall stress resistance network of Bacillus subtilis and related rhizosphere species.</title>
        <authorList>
            <person name="Bucher T."/>
            <person name="Keren-Paz A."/>
            <person name="Hausser J."/>
            <person name="Olender T."/>
            <person name="Cytryn E."/>
            <person name="Kolodkin-Gal I."/>
        </authorList>
    </citation>
    <scope>NUCLEOTIDE SEQUENCE [LARGE SCALE GENOMIC DNA]</scope>
    <source>
        <strain evidence="2 3">I32</strain>
    </source>
</reference>
<dbReference type="EMBL" id="SZOH01002526">
    <property type="protein sequence ID" value="TKI94452.1"/>
    <property type="molecule type" value="Genomic_DNA"/>
</dbReference>
<gene>
    <name evidence="2" type="ORF">FC695_28645</name>
</gene>
<dbReference type="Proteomes" id="UP000308444">
    <property type="component" value="Unassembled WGS sequence"/>
</dbReference>
<dbReference type="InterPro" id="IPR015155">
    <property type="entry name" value="PFU"/>
</dbReference>
<dbReference type="AlphaFoldDB" id="A0A9X9A4Z9"/>
<dbReference type="Gene3D" id="3.40.190.10">
    <property type="entry name" value="Periplasmic binding protein-like II"/>
    <property type="match status" value="1"/>
</dbReference>
<protein>
    <submittedName>
        <fullName evidence="2">Glycine/betaine ABC transporter</fullName>
    </submittedName>
</protein>
<dbReference type="PROSITE" id="PS51394">
    <property type="entry name" value="PFU"/>
    <property type="match status" value="1"/>
</dbReference>
<name>A0A9X9A4Z9_BACCE</name>
<evidence type="ECO:0000313" key="2">
    <source>
        <dbReference type="EMBL" id="TKI94452.1"/>
    </source>
</evidence>
<dbReference type="SUPFAM" id="SSF53850">
    <property type="entry name" value="Periplasmic binding protein-like II"/>
    <property type="match status" value="1"/>
</dbReference>
<feature type="non-terminal residue" evidence="2">
    <location>
        <position position="1"/>
    </location>
</feature>
<feature type="domain" description="PFU" evidence="1">
    <location>
        <begin position="1"/>
        <end position="31"/>
    </location>
</feature>
<accession>A0A9X9A4Z9</accession>
<evidence type="ECO:0000259" key="1">
    <source>
        <dbReference type="PROSITE" id="PS51394"/>
    </source>
</evidence>
<sequence length="31" mass="3715">MVMLNKTKDPEEAARKWIKKNQALVDEWVKD</sequence>
<organism evidence="2 3">
    <name type="scientific">Bacillus cereus</name>
    <dbReference type="NCBI Taxonomy" id="1396"/>
    <lineage>
        <taxon>Bacteria</taxon>
        <taxon>Bacillati</taxon>
        <taxon>Bacillota</taxon>
        <taxon>Bacilli</taxon>
        <taxon>Bacillales</taxon>
        <taxon>Bacillaceae</taxon>
        <taxon>Bacillus</taxon>
        <taxon>Bacillus cereus group</taxon>
    </lineage>
</organism>